<name>A0A371EVJ5_MUCPR</name>
<organism evidence="2 3">
    <name type="scientific">Mucuna pruriens</name>
    <name type="common">Velvet bean</name>
    <name type="synonym">Dolichos pruriens</name>
    <dbReference type="NCBI Taxonomy" id="157652"/>
    <lineage>
        <taxon>Eukaryota</taxon>
        <taxon>Viridiplantae</taxon>
        <taxon>Streptophyta</taxon>
        <taxon>Embryophyta</taxon>
        <taxon>Tracheophyta</taxon>
        <taxon>Spermatophyta</taxon>
        <taxon>Magnoliopsida</taxon>
        <taxon>eudicotyledons</taxon>
        <taxon>Gunneridae</taxon>
        <taxon>Pentapetalae</taxon>
        <taxon>rosids</taxon>
        <taxon>fabids</taxon>
        <taxon>Fabales</taxon>
        <taxon>Fabaceae</taxon>
        <taxon>Papilionoideae</taxon>
        <taxon>50 kb inversion clade</taxon>
        <taxon>NPAAA clade</taxon>
        <taxon>indigoferoid/millettioid clade</taxon>
        <taxon>Phaseoleae</taxon>
        <taxon>Mucuna</taxon>
    </lineage>
</organism>
<gene>
    <name evidence="2" type="ORF">CR513_50725</name>
</gene>
<reference evidence="2" key="1">
    <citation type="submission" date="2018-05" db="EMBL/GenBank/DDBJ databases">
        <title>Draft genome of Mucuna pruriens seed.</title>
        <authorList>
            <person name="Nnadi N.E."/>
            <person name="Vos R."/>
            <person name="Hasami M.H."/>
            <person name="Devisetty U.K."/>
            <person name="Aguiy J.C."/>
        </authorList>
    </citation>
    <scope>NUCLEOTIDE SEQUENCE [LARGE SCALE GENOMIC DNA]</scope>
    <source>
        <strain evidence="2">JCA_2017</strain>
    </source>
</reference>
<dbReference type="EMBL" id="QJKJ01011849">
    <property type="protein sequence ID" value="RDX70062.1"/>
    <property type="molecule type" value="Genomic_DNA"/>
</dbReference>
<feature type="chain" id="PRO_5016819814" evidence="1">
    <location>
        <begin position="27"/>
        <end position="60"/>
    </location>
</feature>
<evidence type="ECO:0000313" key="3">
    <source>
        <dbReference type="Proteomes" id="UP000257109"/>
    </source>
</evidence>
<feature type="signal peptide" evidence="1">
    <location>
        <begin position="1"/>
        <end position="26"/>
    </location>
</feature>
<proteinExistence type="predicted"/>
<keyword evidence="3" id="KW-1185">Reference proteome</keyword>
<accession>A0A371EVJ5</accession>
<evidence type="ECO:0000313" key="2">
    <source>
        <dbReference type="EMBL" id="RDX70062.1"/>
    </source>
</evidence>
<feature type="non-terminal residue" evidence="2">
    <location>
        <position position="1"/>
    </location>
</feature>
<protein>
    <submittedName>
        <fullName evidence="2">Uncharacterized protein</fullName>
    </submittedName>
</protein>
<dbReference type="AlphaFoldDB" id="A0A371EVJ5"/>
<feature type="non-terminal residue" evidence="2">
    <location>
        <position position="60"/>
    </location>
</feature>
<sequence length="60" mass="7284">MARPNSIMKVWFLYFLLLSMVALNHATKNDEYDDYGDYSKLIRWPQYKPKVENHDHPNLR</sequence>
<evidence type="ECO:0000256" key="1">
    <source>
        <dbReference type="SAM" id="SignalP"/>
    </source>
</evidence>
<dbReference type="Proteomes" id="UP000257109">
    <property type="component" value="Unassembled WGS sequence"/>
</dbReference>
<keyword evidence="1" id="KW-0732">Signal</keyword>
<comment type="caution">
    <text evidence="2">The sequence shown here is derived from an EMBL/GenBank/DDBJ whole genome shotgun (WGS) entry which is preliminary data.</text>
</comment>